<protein>
    <submittedName>
        <fullName evidence="2">Expressed protein</fullName>
    </submittedName>
</protein>
<dbReference type="OrthoDB" id="544608at2759"/>
<proteinExistence type="predicted"/>
<name>E1Z891_CHLVA</name>
<dbReference type="CDD" id="cd00229">
    <property type="entry name" value="SGNH_hydrolase"/>
    <property type="match status" value="1"/>
</dbReference>
<evidence type="ECO:0000256" key="1">
    <source>
        <dbReference type="SAM" id="SignalP"/>
    </source>
</evidence>
<dbReference type="Proteomes" id="UP000008141">
    <property type="component" value="Unassembled WGS sequence"/>
</dbReference>
<accession>E1Z891</accession>
<evidence type="ECO:0000313" key="2">
    <source>
        <dbReference type="EMBL" id="EFN58305.1"/>
    </source>
</evidence>
<dbReference type="RefSeq" id="XP_005850407.1">
    <property type="nucleotide sequence ID" value="XM_005850345.1"/>
</dbReference>
<dbReference type="SUPFAM" id="SSF52266">
    <property type="entry name" value="SGNH hydrolase"/>
    <property type="match status" value="1"/>
</dbReference>
<dbReference type="STRING" id="554065.E1Z891"/>
<dbReference type="PANTHER" id="PTHR34407">
    <property type="entry name" value="EXPRESSED PROTEIN"/>
    <property type="match status" value="1"/>
</dbReference>
<dbReference type="GeneID" id="17357772"/>
<evidence type="ECO:0000313" key="3">
    <source>
        <dbReference type="Proteomes" id="UP000008141"/>
    </source>
</evidence>
<dbReference type="PANTHER" id="PTHR34407:SF1">
    <property type="entry name" value="SGNH HYDROLASE-TYPE ESTERASE DOMAIN-CONTAINING PROTEIN"/>
    <property type="match status" value="1"/>
</dbReference>
<sequence length="566" mass="60783">MGAPGPPRKPLGIKQLTLSFCAGATLATLLHGLHAPGYSPPSDAACQTSGVPPPVLHGCSSQQQSGGPSVVPPLLPPLPWEPLLTAAQLRRGLSFYGSGARIERVAAKLLAGQPITAVTLGASVTRGHGASSVESGYPSRFFDFLNASFPHRDHVLLNKGIGATNSGIYAVCFEKLVPAGADLVVVEFTFNEHSAVPFPHPTRRGFEQLLRKLLRLPASPAVIVLHHYAWFYAYGDGVEAGLYYRPAEAQLSTLAQYYDIPAPSVRNALYRMMQADVAPYKARPPLQHLRLVLLVSRVLVPNLVTVHNRTVPSAEAGTEGDYFYKDIIHPADSGHQAMAELLAGVVQTALLNVAAAGGEAGETDEAPEELPPPMIPRNLDHPTSVCAMQEDFQPVAKGMEGFEYKAERPKAPTFVEQKWGYRGSGTGAWVELEISTQQERAVEGAQKADAPTRHATVHLGYLRSYVHMALARAECTSGCTCEPTYLDGLWAQRSSLTQIHSFEASPAAVTQHPRCRIRVTIVPRTADTPGGLRPPGAGGKFQLSAIMVAHIPITVPVGARETMNLR</sequence>
<reference evidence="2 3" key="1">
    <citation type="journal article" date="2010" name="Plant Cell">
        <title>The Chlorella variabilis NC64A genome reveals adaptation to photosymbiosis, coevolution with viruses, and cryptic sex.</title>
        <authorList>
            <person name="Blanc G."/>
            <person name="Duncan G."/>
            <person name="Agarkova I."/>
            <person name="Borodovsky M."/>
            <person name="Gurnon J."/>
            <person name="Kuo A."/>
            <person name="Lindquist E."/>
            <person name="Lucas S."/>
            <person name="Pangilinan J."/>
            <person name="Polle J."/>
            <person name="Salamov A."/>
            <person name="Terry A."/>
            <person name="Yamada T."/>
            <person name="Dunigan D.D."/>
            <person name="Grigoriev I.V."/>
            <person name="Claverie J.M."/>
            <person name="Van Etten J.L."/>
        </authorList>
    </citation>
    <scope>NUCLEOTIDE SEQUENCE [LARGE SCALE GENOMIC DNA]</scope>
    <source>
        <strain evidence="2 3">NC64A</strain>
    </source>
</reference>
<keyword evidence="3" id="KW-1185">Reference proteome</keyword>
<dbReference type="EMBL" id="GL433838">
    <property type="protein sequence ID" value="EFN58305.1"/>
    <property type="molecule type" value="Genomic_DNA"/>
</dbReference>
<dbReference type="InterPro" id="IPR036514">
    <property type="entry name" value="SGNH_hydro_sf"/>
</dbReference>
<keyword evidence="1" id="KW-0732">Signal</keyword>
<feature type="chain" id="PRO_5003155936" evidence="1">
    <location>
        <begin position="28"/>
        <end position="566"/>
    </location>
</feature>
<dbReference type="Gene3D" id="3.40.50.1110">
    <property type="entry name" value="SGNH hydrolase"/>
    <property type="match status" value="1"/>
</dbReference>
<dbReference type="KEGG" id="cvr:CHLNCDRAFT_142303"/>
<gene>
    <name evidence="2" type="ORF">CHLNCDRAFT_142303</name>
</gene>
<dbReference type="AlphaFoldDB" id="E1Z891"/>
<dbReference type="InParanoid" id="E1Z891"/>
<organism evidence="3">
    <name type="scientific">Chlorella variabilis</name>
    <name type="common">Green alga</name>
    <dbReference type="NCBI Taxonomy" id="554065"/>
    <lineage>
        <taxon>Eukaryota</taxon>
        <taxon>Viridiplantae</taxon>
        <taxon>Chlorophyta</taxon>
        <taxon>core chlorophytes</taxon>
        <taxon>Trebouxiophyceae</taxon>
        <taxon>Chlorellales</taxon>
        <taxon>Chlorellaceae</taxon>
        <taxon>Chlorella clade</taxon>
        <taxon>Chlorella</taxon>
    </lineage>
</organism>
<dbReference type="eggNOG" id="ENOG502SUK1">
    <property type="taxonomic scope" value="Eukaryota"/>
</dbReference>
<feature type="signal peptide" evidence="1">
    <location>
        <begin position="1"/>
        <end position="27"/>
    </location>
</feature>